<feature type="transmembrane region" description="Helical" evidence="1">
    <location>
        <begin position="86"/>
        <end position="114"/>
    </location>
</feature>
<evidence type="ECO:0000256" key="1">
    <source>
        <dbReference type="SAM" id="Phobius"/>
    </source>
</evidence>
<feature type="transmembrane region" description="Helical" evidence="1">
    <location>
        <begin position="12"/>
        <end position="35"/>
    </location>
</feature>
<sequence length="154" mass="16147">MQKAQSTEVPLWRRVTGGAALVAFGAAMLAISWSYPAGTVVQMGPGYMPHLISAGIMLFGAVIVLADLRGMEAFDAGPMQFRALGFVSAAIAIFVVLIEPAGLVPAMFCAVAVSMLADNRTRLPGILIYSSAVTLAGWFLFIVALGLPLSVFGR</sequence>
<feature type="transmembrane region" description="Helical" evidence="1">
    <location>
        <begin position="47"/>
        <end position="66"/>
    </location>
</feature>
<evidence type="ECO:0000313" key="4">
    <source>
        <dbReference type="Proteomes" id="UP000509367"/>
    </source>
</evidence>
<dbReference type="AlphaFoldDB" id="A0A6N1VH79"/>
<keyword evidence="1" id="KW-0472">Membrane</keyword>
<evidence type="ECO:0000313" key="3">
    <source>
        <dbReference type="EMBL" id="QKV20164.1"/>
    </source>
</evidence>
<dbReference type="Proteomes" id="UP000509367">
    <property type="component" value="Chromosome"/>
</dbReference>
<dbReference type="EMBL" id="CP054836">
    <property type="protein sequence ID" value="QKV20164.1"/>
    <property type="molecule type" value="Genomic_DNA"/>
</dbReference>
<feature type="transmembrane region" description="Helical" evidence="1">
    <location>
        <begin position="126"/>
        <end position="152"/>
    </location>
</feature>
<proteinExistence type="predicted"/>
<protein>
    <submittedName>
        <fullName evidence="3">Tripartite tricarboxylate transporter TctB family protein</fullName>
    </submittedName>
</protein>
<gene>
    <name evidence="3" type="ORF">HTY61_17780</name>
</gene>
<reference evidence="3 4" key="1">
    <citation type="submission" date="2020-06" db="EMBL/GenBank/DDBJ databases">
        <title>Oricola thermophila sp. nov. isolated from a tidal sediments.</title>
        <authorList>
            <person name="Kwon K.K."/>
            <person name="Yang S.-H."/>
            <person name="Park M.-J."/>
        </authorList>
    </citation>
    <scope>NUCLEOTIDE SEQUENCE [LARGE SCALE GENOMIC DNA]</scope>
    <source>
        <strain evidence="3 4">MEBiC13590</strain>
    </source>
</reference>
<evidence type="ECO:0000259" key="2">
    <source>
        <dbReference type="Pfam" id="PF07331"/>
    </source>
</evidence>
<dbReference type="InterPro" id="IPR009936">
    <property type="entry name" value="DUF1468"/>
</dbReference>
<dbReference type="RefSeq" id="WP_175278055.1">
    <property type="nucleotide sequence ID" value="NZ_CP054836.1"/>
</dbReference>
<dbReference type="KEGG" id="orm:HTY61_17780"/>
<feature type="domain" description="DUF1468" evidence="2">
    <location>
        <begin position="17"/>
        <end position="149"/>
    </location>
</feature>
<keyword evidence="1" id="KW-0812">Transmembrane</keyword>
<dbReference type="Pfam" id="PF07331">
    <property type="entry name" value="TctB"/>
    <property type="match status" value="1"/>
</dbReference>
<keyword evidence="1" id="KW-1133">Transmembrane helix</keyword>
<accession>A0A6N1VH79</accession>
<keyword evidence="4" id="KW-1185">Reference proteome</keyword>
<organism evidence="3 4">
    <name type="scientific">Oricola thermophila</name>
    <dbReference type="NCBI Taxonomy" id="2742145"/>
    <lineage>
        <taxon>Bacteria</taxon>
        <taxon>Pseudomonadati</taxon>
        <taxon>Pseudomonadota</taxon>
        <taxon>Alphaproteobacteria</taxon>
        <taxon>Hyphomicrobiales</taxon>
        <taxon>Ahrensiaceae</taxon>
        <taxon>Oricola</taxon>
    </lineage>
</organism>
<name>A0A6N1VH79_9HYPH</name>